<dbReference type="Proteomes" id="UP001596317">
    <property type="component" value="Unassembled WGS sequence"/>
</dbReference>
<proteinExistence type="predicted"/>
<gene>
    <name evidence="2" type="ORF">ACFP90_02590</name>
</gene>
<evidence type="ECO:0000256" key="1">
    <source>
        <dbReference type="SAM" id="SignalP"/>
    </source>
</evidence>
<keyword evidence="1" id="KW-0732">Signal</keyword>
<evidence type="ECO:0000313" key="2">
    <source>
        <dbReference type="EMBL" id="MFC6659381.1"/>
    </source>
</evidence>
<comment type="caution">
    <text evidence="2">The sequence shown here is derived from an EMBL/GenBank/DDBJ whole genome shotgun (WGS) entry which is preliminary data.</text>
</comment>
<keyword evidence="3" id="KW-1185">Reference proteome</keyword>
<protein>
    <submittedName>
        <fullName evidence="2">Uncharacterized protein</fullName>
    </submittedName>
</protein>
<evidence type="ECO:0000313" key="3">
    <source>
        <dbReference type="Proteomes" id="UP001596317"/>
    </source>
</evidence>
<sequence>MHRILYALLGAVALSAAHAQIPPLPVAWGPAPQVATPACRVEARIQSGPNVIGQYLVLIELPPICPPGGERLARILTRLGGRIPPIGYFRLSGGFPRQVGYWVFRGARVQDRAAPNVWVDVPIRGAPWRSN</sequence>
<organism evidence="2 3">
    <name type="scientific">Deinococcus multiflagellatus</name>
    <dbReference type="NCBI Taxonomy" id="1656887"/>
    <lineage>
        <taxon>Bacteria</taxon>
        <taxon>Thermotogati</taxon>
        <taxon>Deinococcota</taxon>
        <taxon>Deinococci</taxon>
        <taxon>Deinococcales</taxon>
        <taxon>Deinococcaceae</taxon>
        <taxon>Deinococcus</taxon>
    </lineage>
</organism>
<accession>A0ABW1ZEY0</accession>
<name>A0ABW1ZEY0_9DEIO</name>
<dbReference type="EMBL" id="JBHSWB010000001">
    <property type="protein sequence ID" value="MFC6659381.1"/>
    <property type="molecule type" value="Genomic_DNA"/>
</dbReference>
<feature type="signal peptide" evidence="1">
    <location>
        <begin position="1"/>
        <end position="19"/>
    </location>
</feature>
<feature type="chain" id="PRO_5045103363" evidence="1">
    <location>
        <begin position="20"/>
        <end position="131"/>
    </location>
</feature>
<dbReference type="RefSeq" id="WP_224604387.1">
    <property type="nucleotide sequence ID" value="NZ_JAIQXV010000001.1"/>
</dbReference>
<reference evidence="3" key="1">
    <citation type="journal article" date="2019" name="Int. J. Syst. Evol. Microbiol.">
        <title>The Global Catalogue of Microorganisms (GCM) 10K type strain sequencing project: providing services to taxonomists for standard genome sequencing and annotation.</title>
        <authorList>
            <consortium name="The Broad Institute Genomics Platform"/>
            <consortium name="The Broad Institute Genome Sequencing Center for Infectious Disease"/>
            <person name="Wu L."/>
            <person name="Ma J."/>
        </authorList>
    </citation>
    <scope>NUCLEOTIDE SEQUENCE [LARGE SCALE GENOMIC DNA]</scope>
    <source>
        <strain evidence="3">CCUG 63830</strain>
    </source>
</reference>